<evidence type="ECO:0000313" key="2">
    <source>
        <dbReference type="EMBL" id="MTV40806.1"/>
    </source>
</evidence>
<evidence type="ECO:0000256" key="1">
    <source>
        <dbReference type="SAM" id="SignalP"/>
    </source>
</evidence>
<sequence length="173" mass="18687">MKRIYVPYLALAMLATSGIACAQKPGPTLRTLTIQGDEYASACTPKNKTVLEGLIRAEARKAASVADAWPLIDTLLCQAKAPDSRAFIAGRLNKTVSEASTSSGGPDALTRTKVDAELIDSLLSEGEAWNADLRFAKNEITLRFMSDEACVRSRKLQLNKGKWQIAQIGEACD</sequence>
<organism evidence="2 3">
    <name type="scientific">Duganella radicis</name>
    <dbReference type="NCBI Taxonomy" id="551988"/>
    <lineage>
        <taxon>Bacteria</taxon>
        <taxon>Pseudomonadati</taxon>
        <taxon>Pseudomonadota</taxon>
        <taxon>Betaproteobacteria</taxon>
        <taxon>Burkholderiales</taxon>
        <taxon>Oxalobacteraceae</taxon>
        <taxon>Telluria group</taxon>
        <taxon>Duganella</taxon>
    </lineage>
</organism>
<feature type="signal peptide" evidence="1">
    <location>
        <begin position="1"/>
        <end position="22"/>
    </location>
</feature>
<proteinExistence type="predicted"/>
<protein>
    <recommendedName>
        <fullName evidence="4">DUF3828 domain-containing protein</fullName>
    </recommendedName>
</protein>
<evidence type="ECO:0008006" key="4">
    <source>
        <dbReference type="Google" id="ProtNLM"/>
    </source>
</evidence>
<keyword evidence="3" id="KW-1185">Reference proteome</keyword>
<comment type="caution">
    <text evidence="2">The sequence shown here is derived from an EMBL/GenBank/DDBJ whole genome shotgun (WGS) entry which is preliminary data.</text>
</comment>
<name>A0A6L6PNU5_9BURK</name>
<keyword evidence="1" id="KW-0732">Signal</keyword>
<dbReference type="OrthoDB" id="8781846at2"/>
<evidence type="ECO:0000313" key="3">
    <source>
        <dbReference type="Proteomes" id="UP000475582"/>
    </source>
</evidence>
<dbReference type="EMBL" id="WNKY01000041">
    <property type="protein sequence ID" value="MTV40806.1"/>
    <property type="molecule type" value="Genomic_DNA"/>
</dbReference>
<dbReference type="AlphaFoldDB" id="A0A6L6PNU5"/>
<dbReference type="RefSeq" id="WP_155466902.1">
    <property type="nucleotide sequence ID" value="NZ_WNKY01000041.1"/>
</dbReference>
<dbReference type="Proteomes" id="UP000475582">
    <property type="component" value="Unassembled WGS sequence"/>
</dbReference>
<dbReference type="PROSITE" id="PS51257">
    <property type="entry name" value="PROKAR_LIPOPROTEIN"/>
    <property type="match status" value="1"/>
</dbReference>
<feature type="chain" id="PRO_5026822621" description="DUF3828 domain-containing protein" evidence="1">
    <location>
        <begin position="23"/>
        <end position="173"/>
    </location>
</feature>
<reference evidence="2 3" key="1">
    <citation type="submission" date="2019-11" db="EMBL/GenBank/DDBJ databases">
        <title>Type strains purchased from KCTC, JCM and DSMZ.</title>
        <authorList>
            <person name="Lu H."/>
        </authorList>
    </citation>
    <scope>NUCLEOTIDE SEQUENCE [LARGE SCALE GENOMIC DNA]</scope>
    <source>
        <strain evidence="2 3">KCTC 22382</strain>
    </source>
</reference>
<gene>
    <name evidence="2" type="ORF">GM676_24895</name>
</gene>
<accession>A0A6L6PNU5</accession>